<dbReference type="AlphaFoldDB" id="A0A0L0VVF3"/>
<feature type="compositionally biased region" description="Basic residues" evidence="1">
    <location>
        <begin position="411"/>
        <end position="426"/>
    </location>
</feature>
<organism evidence="2 3">
    <name type="scientific">Puccinia striiformis f. sp. tritici PST-78</name>
    <dbReference type="NCBI Taxonomy" id="1165861"/>
    <lineage>
        <taxon>Eukaryota</taxon>
        <taxon>Fungi</taxon>
        <taxon>Dikarya</taxon>
        <taxon>Basidiomycota</taxon>
        <taxon>Pucciniomycotina</taxon>
        <taxon>Pucciniomycetes</taxon>
        <taxon>Pucciniales</taxon>
        <taxon>Pucciniaceae</taxon>
        <taxon>Puccinia</taxon>
    </lineage>
</organism>
<gene>
    <name evidence="2" type="ORF">PSTG_03769</name>
</gene>
<dbReference type="EMBL" id="AJIL01000019">
    <property type="protein sequence ID" value="KNF03182.1"/>
    <property type="molecule type" value="Genomic_DNA"/>
</dbReference>
<reference evidence="3" key="1">
    <citation type="submission" date="2014-03" db="EMBL/GenBank/DDBJ databases">
        <title>The Genome Sequence of Puccinia striiformis f. sp. tritici PST-78.</title>
        <authorList>
            <consortium name="The Broad Institute Genome Sequencing Platform"/>
            <person name="Cuomo C."/>
            <person name="Hulbert S."/>
            <person name="Chen X."/>
            <person name="Walker B."/>
            <person name="Young S.K."/>
            <person name="Zeng Q."/>
            <person name="Gargeya S."/>
            <person name="Fitzgerald M."/>
            <person name="Haas B."/>
            <person name="Abouelleil A."/>
            <person name="Alvarado L."/>
            <person name="Arachchi H.M."/>
            <person name="Berlin A.M."/>
            <person name="Chapman S.B."/>
            <person name="Goldberg J."/>
            <person name="Griggs A."/>
            <person name="Gujja S."/>
            <person name="Hansen M."/>
            <person name="Howarth C."/>
            <person name="Imamovic A."/>
            <person name="Larimer J."/>
            <person name="McCowan C."/>
            <person name="Montmayeur A."/>
            <person name="Murphy C."/>
            <person name="Neiman D."/>
            <person name="Pearson M."/>
            <person name="Priest M."/>
            <person name="Roberts A."/>
            <person name="Saif S."/>
            <person name="Shea T."/>
            <person name="Sisk P."/>
            <person name="Sykes S."/>
            <person name="Wortman J."/>
            <person name="Nusbaum C."/>
            <person name="Birren B."/>
        </authorList>
    </citation>
    <scope>NUCLEOTIDE SEQUENCE [LARGE SCALE GENOMIC DNA]</scope>
    <source>
        <strain evidence="3">race PST-78</strain>
    </source>
</reference>
<evidence type="ECO:0000313" key="2">
    <source>
        <dbReference type="EMBL" id="KNF03182.1"/>
    </source>
</evidence>
<name>A0A0L0VVF3_9BASI</name>
<keyword evidence="3" id="KW-1185">Reference proteome</keyword>
<dbReference type="Proteomes" id="UP000054564">
    <property type="component" value="Unassembled WGS sequence"/>
</dbReference>
<comment type="caution">
    <text evidence="2">The sequence shown here is derived from an EMBL/GenBank/DDBJ whole genome shotgun (WGS) entry which is preliminary data.</text>
</comment>
<protein>
    <submittedName>
        <fullName evidence="2">Uncharacterized protein</fullName>
    </submittedName>
</protein>
<accession>A0A0L0VVF3</accession>
<sequence length="507" mass="58072">MSDQLIEAVPQILDSKLTRSSDNPPPPPFVDPLSTNKRLDRIIRNVLADQEAELDHKIFFNQSLRDYRADKKMFAIEKRKLLTGFVQYLAEELLIEPRPTFAALFKKKFEALKRVLKDQQKIGEEHVTIYKEYCVHLDKYYSALIEAQEVEVQATQKGDQTVIPTDKILRYAKYPPPKEKPLPAAPIVTSNVHLDQHIAKTAITKKTIGKKEKAVKKKILPLESSIGNSSIHSFTTEQYFEDLEPTTGLSSPVLKRIIPKKALSVISDSEDKVEPLDPTIPISNHFTQIPNDEPNKPEGPIKVLKTPKETIKHPGSLGIIREPLSWDKDQAPSEMESKSESEDEIPEAEIIRILIKKEVKIHAKYLKATSNDDKKIILDQAQQNQLVLQKLIPNKEIESYVNGWNPWIKKKKVFPAPPKNKKRPKSDKRNQPCQSGSNRPDQTHSNYNRDQTRSTNSRNQTRSKTGRSQGRSNNIPRQTHSNHQGNNKRHRKESKDLEDEVRWAKVH</sequence>
<feature type="compositionally biased region" description="Polar residues" evidence="1">
    <location>
        <begin position="431"/>
        <end position="485"/>
    </location>
</feature>
<proteinExistence type="predicted"/>
<feature type="region of interest" description="Disordered" evidence="1">
    <location>
        <begin position="411"/>
        <end position="507"/>
    </location>
</feature>
<evidence type="ECO:0000256" key="1">
    <source>
        <dbReference type="SAM" id="MobiDB-lite"/>
    </source>
</evidence>
<evidence type="ECO:0000313" key="3">
    <source>
        <dbReference type="Proteomes" id="UP000054564"/>
    </source>
</evidence>